<gene>
    <name evidence="3" type="ORF">CASFOL_028148</name>
</gene>
<feature type="transmembrane region" description="Helical" evidence="1">
    <location>
        <begin position="20"/>
        <end position="44"/>
    </location>
</feature>
<evidence type="ECO:0000313" key="3">
    <source>
        <dbReference type="EMBL" id="KAL3628046.1"/>
    </source>
</evidence>
<proteinExistence type="predicted"/>
<dbReference type="InterPro" id="IPR013103">
    <property type="entry name" value="RVT_2"/>
</dbReference>
<keyword evidence="4" id="KW-1185">Reference proteome</keyword>
<accession>A0ABD3CG92</accession>
<organism evidence="3 4">
    <name type="scientific">Castilleja foliolosa</name>
    <dbReference type="NCBI Taxonomy" id="1961234"/>
    <lineage>
        <taxon>Eukaryota</taxon>
        <taxon>Viridiplantae</taxon>
        <taxon>Streptophyta</taxon>
        <taxon>Embryophyta</taxon>
        <taxon>Tracheophyta</taxon>
        <taxon>Spermatophyta</taxon>
        <taxon>Magnoliopsida</taxon>
        <taxon>eudicotyledons</taxon>
        <taxon>Gunneridae</taxon>
        <taxon>Pentapetalae</taxon>
        <taxon>asterids</taxon>
        <taxon>lamiids</taxon>
        <taxon>Lamiales</taxon>
        <taxon>Orobanchaceae</taxon>
        <taxon>Pedicularideae</taxon>
        <taxon>Castillejinae</taxon>
        <taxon>Castilleja</taxon>
    </lineage>
</organism>
<evidence type="ECO:0000259" key="2">
    <source>
        <dbReference type="Pfam" id="PF07727"/>
    </source>
</evidence>
<dbReference type="SUPFAM" id="SSF56672">
    <property type="entry name" value="DNA/RNA polymerases"/>
    <property type="match status" value="1"/>
</dbReference>
<evidence type="ECO:0000256" key="1">
    <source>
        <dbReference type="SAM" id="Phobius"/>
    </source>
</evidence>
<dbReference type="AlphaFoldDB" id="A0ABD3CG92"/>
<keyword evidence="1" id="KW-0812">Transmembrane</keyword>
<dbReference type="InterPro" id="IPR043502">
    <property type="entry name" value="DNA/RNA_pol_sf"/>
</dbReference>
<dbReference type="EMBL" id="JAVIJP010000037">
    <property type="protein sequence ID" value="KAL3628046.1"/>
    <property type="molecule type" value="Genomic_DNA"/>
</dbReference>
<dbReference type="Proteomes" id="UP001632038">
    <property type="component" value="Unassembled WGS sequence"/>
</dbReference>
<dbReference type="PANTHER" id="PTHR11439:SF498">
    <property type="entry name" value="DNAK FAMILY PROTEIN"/>
    <property type="match status" value="1"/>
</dbReference>
<keyword evidence="1" id="KW-1133">Transmembrane helix</keyword>
<dbReference type="Pfam" id="PF07727">
    <property type="entry name" value="RVT_2"/>
    <property type="match status" value="1"/>
</dbReference>
<dbReference type="PANTHER" id="PTHR11439">
    <property type="entry name" value="GAG-POL-RELATED RETROTRANSPOSON"/>
    <property type="match status" value="1"/>
</dbReference>
<feature type="domain" description="Reverse transcriptase Ty1/copia-type" evidence="2">
    <location>
        <begin position="49"/>
        <end position="259"/>
    </location>
</feature>
<sequence>MIPQTLPPEDQAGKPKRLLIFLITLVLLLGIQYPILFLITGLLMHGSVDKFKARLVARGYTQQEDIDYLENISPVVKFTTVRLFLCLAAVKHWDLYQLDANNAFLNGDLSEEVYMALPSGYTCSNPSLKFHVCMLHKSIYGLKQASRQWNEKFTTAILNVGFVQSNSDYSLFVRGSGDSLIALLIYGYDMVIAGPKSANIPALISDLGSIFRLRDLGPLKYFLGMEIARSSSGITVSQRSYTLNLLEEISYSESKPVSLTMDQKIRLNIEDGEIISDPFQYRSLIVKLIYLTHTRPDILFAVNRLSQFVSKPRTSDLQATHYLLRFLKASPGQIIFFSAHSYLSLKGFSDADWGSCADTRRSTKGVGIISIIISAHILELNVYGYLTDSPIKVINLSYWIGLYGY</sequence>
<reference evidence="4" key="1">
    <citation type="journal article" date="2024" name="IScience">
        <title>Strigolactones Initiate the Formation of Haustorium-like Structures in Castilleja.</title>
        <authorList>
            <person name="Buerger M."/>
            <person name="Peterson D."/>
            <person name="Chory J."/>
        </authorList>
    </citation>
    <scope>NUCLEOTIDE SEQUENCE [LARGE SCALE GENOMIC DNA]</scope>
</reference>
<keyword evidence="1" id="KW-0472">Membrane</keyword>
<comment type="caution">
    <text evidence="3">The sequence shown here is derived from an EMBL/GenBank/DDBJ whole genome shotgun (WGS) entry which is preliminary data.</text>
</comment>
<name>A0ABD3CG92_9LAMI</name>
<evidence type="ECO:0000313" key="4">
    <source>
        <dbReference type="Proteomes" id="UP001632038"/>
    </source>
</evidence>
<protein>
    <recommendedName>
        <fullName evidence="2">Reverse transcriptase Ty1/copia-type domain-containing protein</fullName>
    </recommendedName>
</protein>